<gene>
    <name evidence="1" type="ORF">SAMN05421828_12320</name>
</gene>
<name>A0A8G2FF58_ACIRU</name>
<evidence type="ECO:0008006" key="3">
    <source>
        <dbReference type="Google" id="ProtNLM"/>
    </source>
</evidence>
<evidence type="ECO:0000313" key="1">
    <source>
        <dbReference type="EMBL" id="SIR29256.1"/>
    </source>
</evidence>
<dbReference type="Proteomes" id="UP000186308">
    <property type="component" value="Unassembled WGS sequence"/>
</dbReference>
<reference evidence="1 2" key="1">
    <citation type="submission" date="2017-01" db="EMBL/GenBank/DDBJ databases">
        <authorList>
            <person name="Varghese N."/>
            <person name="Submissions S."/>
        </authorList>
    </citation>
    <scope>NUCLEOTIDE SEQUENCE [LARGE SCALE GENOMIC DNA]</scope>
    <source>
        <strain evidence="1 2">ATCC 35905</strain>
    </source>
</reference>
<dbReference type="Pfam" id="PF08238">
    <property type="entry name" value="Sel1"/>
    <property type="match status" value="5"/>
</dbReference>
<organism evidence="1 2">
    <name type="scientific">Acidiphilium rubrum</name>
    <dbReference type="NCBI Taxonomy" id="526"/>
    <lineage>
        <taxon>Bacteria</taxon>
        <taxon>Pseudomonadati</taxon>
        <taxon>Pseudomonadota</taxon>
        <taxon>Alphaproteobacteria</taxon>
        <taxon>Acetobacterales</taxon>
        <taxon>Acidocellaceae</taxon>
        <taxon>Acidiphilium</taxon>
    </lineage>
</organism>
<dbReference type="SMART" id="SM00671">
    <property type="entry name" value="SEL1"/>
    <property type="match status" value="5"/>
</dbReference>
<dbReference type="InterPro" id="IPR050767">
    <property type="entry name" value="Sel1_AlgK"/>
</dbReference>
<evidence type="ECO:0000313" key="2">
    <source>
        <dbReference type="Proteomes" id="UP000186308"/>
    </source>
</evidence>
<dbReference type="Gene3D" id="1.25.40.10">
    <property type="entry name" value="Tetratricopeptide repeat domain"/>
    <property type="match status" value="2"/>
</dbReference>
<sequence length="260" mass="29071">MNRVTIPAVILFAVFMLPVIGRVSAQTPSRTNEAKSEFRAGMRYYNADKPDFVKAFPLILKAAKEGDAGAQAQVAYMYQEGLGVSKDRAAAIRWAKKSADQNNSIGENTLGYLYRTSANIPNRYQKAFQLYQSSAKQGNPTGEASLGWMYVHGYGVALDYSKAIYWFRKSIEQHGSDGANDLSVSYYFGQGVEKSKLKSLKWLYIAEAFPKTTLIRKIKSNIVNLEAQMSRREIAEAHKLAAKWLSETNNARSTRGQEEP</sequence>
<comment type="caution">
    <text evidence="1">The sequence shown here is derived from an EMBL/GenBank/DDBJ whole genome shotgun (WGS) entry which is preliminary data.</text>
</comment>
<dbReference type="EMBL" id="FTNE01000023">
    <property type="protein sequence ID" value="SIR29256.1"/>
    <property type="molecule type" value="Genomic_DNA"/>
</dbReference>
<dbReference type="SUPFAM" id="SSF81901">
    <property type="entry name" value="HCP-like"/>
    <property type="match status" value="1"/>
</dbReference>
<protein>
    <recommendedName>
        <fullName evidence="3">Sel1 repeat family protein</fullName>
    </recommendedName>
</protein>
<dbReference type="PANTHER" id="PTHR11102">
    <property type="entry name" value="SEL-1-LIKE PROTEIN"/>
    <property type="match status" value="1"/>
</dbReference>
<keyword evidence="2" id="KW-1185">Reference proteome</keyword>
<dbReference type="AlphaFoldDB" id="A0A8G2FF58"/>
<dbReference type="OrthoDB" id="7270238at2"/>
<dbReference type="PANTHER" id="PTHR11102:SF160">
    <property type="entry name" value="ERAD-ASSOCIATED E3 UBIQUITIN-PROTEIN LIGASE COMPONENT HRD3"/>
    <property type="match status" value="1"/>
</dbReference>
<dbReference type="InterPro" id="IPR011990">
    <property type="entry name" value="TPR-like_helical_dom_sf"/>
</dbReference>
<dbReference type="RefSeq" id="WP_051657359.1">
    <property type="nucleotide sequence ID" value="NZ_FTNE01000023.1"/>
</dbReference>
<dbReference type="InterPro" id="IPR006597">
    <property type="entry name" value="Sel1-like"/>
</dbReference>
<accession>A0A8G2FF58</accession>
<proteinExistence type="predicted"/>